<accession>A0A9W8MMW2</accession>
<dbReference type="OrthoDB" id="5565328at2759"/>
<organism evidence="2 3">
    <name type="scientific">Agrocybe chaxingu</name>
    <dbReference type="NCBI Taxonomy" id="84603"/>
    <lineage>
        <taxon>Eukaryota</taxon>
        <taxon>Fungi</taxon>
        <taxon>Dikarya</taxon>
        <taxon>Basidiomycota</taxon>
        <taxon>Agaricomycotina</taxon>
        <taxon>Agaricomycetes</taxon>
        <taxon>Agaricomycetidae</taxon>
        <taxon>Agaricales</taxon>
        <taxon>Agaricineae</taxon>
        <taxon>Strophariaceae</taxon>
        <taxon>Agrocybe</taxon>
    </lineage>
</organism>
<protein>
    <submittedName>
        <fullName evidence="2">Uncharacterized protein</fullName>
    </submittedName>
</protein>
<sequence>MSIRSSSMSDDNPRPQKRLRLEHESHPEIRPIPPETLLLSLPTLLAHPPTHTNHTRSLFVAQLALRKCLSIPGLDSSAECRSWTELAEVGLRIGLNEPGVESEVERAITKALVIANKHPSLRIYKTQLTHLSSKLALYQNNPRFAQNTLKKHLANTILPSDPPHVQYSAHLAYISCLSTIPNTDDDRHQHSSSSGRLSVLTAIREFHRVATDNGHAQVALLATVLELRELVQAGLWSKVGLQAEGH</sequence>
<comment type="caution">
    <text evidence="2">The sequence shown here is derived from an EMBL/GenBank/DDBJ whole genome shotgun (WGS) entry which is preliminary data.</text>
</comment>
<dbReference type="AlphaFoldDB" id="A0A9W8MMW2"/>
<evidence type="ECO:0000313" key="3">
    <source>
        <dbReference type="Proteomes" id="UP001148786"/>
    </source>
</evidence>
<evidence type="ECO:0000256" key="1">
    <source>
        <dbReference type="SAM" id="MobiDB-lite"/>
    </source>
</evidence>
<gene>
    <name evidence="2" type="ORF">NLJ89_g11594</name>
</gene>
<reference evidence="2" key="1">
    <citation type="submission" date="2022-07" db="EMBL/GenBank/DDBJ databases">
        <title>Genome Sequence of Agrocybe chaxingu.</title>
        <authorList>
            <person name="Buettner E."/>
        </authorList>
    </citation>
    <scope>NUCLEOTIDE SEQUENCE</scope>
    <source>
        <strain evidence="2">MP-N11</strain>
    </source>
</reference>
<feature type="compositionally biased region" description="Basic and acidic residues" evidence="1">
    <location>
        <begin position="11"/>
        <end position="29"/>
    </location>
</feature>
<evidence type="ECO:0000313" key="2">
    <source>
        <dbReference type="EMBL" id="KAJ3488633.1"/>
    </source>
</evidence>
<feature type="region of interest" description="Disordered" evidence="1">
    <location>
        <begin position="1"/>
        <end position="33"/>
    </location>
</feature>
<feature type="compositionally biased region" description="Polar residues" evidence="1">
    <location>
        <begin position="1"/>
        <end position="10"/>
    </location>
</feature>
<proteinExistence type="predicted"/>
<dbReference type="Proteomes" id="UP001148786">
    <property type="component" value="Unassembled WGS sequence"/>
</dbReference>
<dbReference type="EMBL" id="JANKHO010002804">
    <property type="protein sequence ID" value="KAJ3488633.1"/>
    <property type="molecule type" value="Genomic_DNA"/>
</dbReference>
<name>A0A9W8MMW2_9AGAR</name>
<keyword evidence="3" id="KW-1185">Reference proteome</keyword>